<protein>
    <recommendedName>
        <fullName evidence="2">Peptidase S8 pro-domain domain-containing protein</fullName>
    </recommendedName>
</protein>
<dbReference type="AlphaFoldDB" id="A0A671M6J2"/>
<sequence>MEGRWTLLPFLGAYLVHLGLITGQGIYTNTWAVHIERGAREAERIAHKHGFISHGQVSEHRARLYPIYPLQTLTLSPAGFGKHFCPHMIPGDTSVVSARQVDDCSRGHVIDHKDMECERERRRRERKPGEAVCSEASGEQKPSREAF</sequence>
<dbReference type="Ensembl" id="ENSSANT00000030573.1">
    <property type="protein sequence ID" value="ENSSANP00000028713.1"/>
    <property type="gene ID" value="ENSSANG00000013790.1"/>
</dbReference>
<evidence type="ECO:0000259" key="2">
    <source>
        <dbReference type="Pfam" id="PF16470"/>
    </source>
</evidence>
<dbReference type="Gene3D" id="3.30.70.850">
    <property type="entry name" value="Peptidase S8, pro-domain"/>
    <property type="match status" value="1"/>
</dbReference>
<keyword evidence="4" id="KW-1185">Reference proteome</keyword>
<evidence type="ECO:0000313" key="4">
    <source>
        <dbReference type="Proteomes" id="UP000472260"/>
    </source>
</evidence>
<accession>A0A671M6J2</accession>
<dbReference type="Ensembl" id="ENSSANT00000030577.1">
    <property type="protein sequence ID" value="ENSSANP00000028717.1"/>
    <property type="gene ID" value="ENSSANG00000013790.1"/>
</dbReference>
<dbReference type="Proteomes" id="UP000472260">
    <property type="component" value="Unassembled WGS sequence"/>
</dbReference>
<gene>
    <name evidence="3" type="primary">furinb</name>
</gene>
<dbReference type="InterPro" id="IPR038466">
    <property type="entry name" value="S8_pro-domain_sf"/>
</dbReference>
<dbReference type="SUPFAM" id="SSF54897">
    <property type="entry name" value="Protease propeptides/inhibitors"/>
    <property type="match status" value="1"/>
</dbReference>
<organism evidence="3 4">
    <name type="scientific">Sinocyclocheilus anshuiensis</name>
    <dbReference type="NCBI Taxonomy" id="1608454"/>
    <lineage>
        <taxon>Eukaryota</taxon>
        <taxon>Metazoa</taxon>
        <taxon>Chordata</taxon>
        <taxon>Craniata</taxon>
        <taxon>Vertebrata</taxon>
        <taxon>Euteleostomi</taxon>
        <taxon>Actinopterygii</taxon>
        <taxon>Neopterygii</taxon>
        <taxon>Teleostei</taxon>
        <taxon>Ostariophysi</taxon>
        <taxon>Cypriniformes</taxon>
        <taxon>Cyprinidae</taxon>
        <taxon>Cyprininae</taxon>
        <taxon>Sinocyclocheilus</taxon>
    </lineage>
</organism>
<dbReference type="InterPro" id="IPR032815">
    <property type="entry name" value="S8_pro-domain"/>
</dbReference>
<dbReference type="Pfam" id="PF16470">
    <property type="entry name" value="S8_pro-domain"/>
    <property type="match status" value="1"/>
</dbReference>
<name>A0A671M6J2_9TELE</name>
<evidence type="ECO:0000256" key="1">
    <source>
        <dbReference type="SAM" id="MobiDB-lite"/>
    </source>
</evidence>
<reference evidence="3" key="1">
    <citation type="submission" date="2025-05" db="UniProtKB">
        <authorList>
            <consortium name="Ensembl"/>
        </authorList>
    </citation>
    <scope>IDENTIFICATION</scope>
</reference>
<evidence type="ECO:0000313" key="3">
    <source>
        <dbReference type="Ensembl" id="ENSSANP00000028713.1"/>
    </source>
</evidence>
<feature type="domain" description="Peptidase S8 pro-domain" evidence="2">
    <location>
        <begin position="30"/>
        <end position="59"/>
    </location>
</feature>
<proteinExistence type="predicted"/>
<feature type="region of interest" description="Disordered" evidence="1">
    <location>
        <begin position="116"/>
        <end position="147"/>
    </location>
</feature>